<proteinExistence type="predicted"/>
<dbReference type="AlphaFoldDB" id="A0A3P8YSB0"/>
<evidence type="ECO:0000256" key="2">
    <source>
        <dbReference type="ARBA" id="ARBA00022692"/>
    </source>
</evidence>
<evidence type="ECO:0000313" key="9">
    <source>
        <dbReference type="Proteomes" id="UP000265140"/>
    </source>
</evidence>
<dbReference type="PROSITE" id="PS50835">
    <property type="entry name" value="IG_LIKE"/>
    <property type="match status" value="1"/>
</dbReference>
<dbReference type="InterPro" id="IPR014745">
    <property type="entry name" value="MHC_II_a/b_N"/>
</dbReference>
<dbReference type="PANTHER" id="PTHR19944">
    <property type="entry name" value="MHC CLASS II-RELATED"/>
    <property type="match status" value="1"/>
</dbReference>
<dbReference type="InterPro" id="IPR036179">
    <property type="entry name" value="Ig-like_dom_sf"/>
</dbReference>
<keyword evidence="3" id="KW-0472">Membrane</keyword>
<dbReference type="GeneTree" id="ENSGT00950000183127"/>
<dbReference type="InterPro" id="IPR013783">
    <property type="entry name" value="Ig-like_fold"/>
</dbReference>
<name>A0A3P8YSB0_ESOLU</name>
<dbReference type="InterPro" id="IPR000353">
    <property type="entry name" value="MHC_II_b_N"/>
</dbReference>
<dbReference type="InterPro" id="IPR007110">
    <property type="entry name" value="Ig-like_dom"/>
</dbReference>
<accession>A0A3P8YSB0</accession>
<dbReference type="Proteomes" id="UP000265140">
    <property type="component" value="Chromosome 9"/>
</dbReference>
<feature type="chain" id="PRO_5044267710" description="Ig-like domain-containing protein" evidence="6">
    <location>
        <begin position="24"/>
        <end position="270"/>
    </location>
</feature>
<reference evidence="8" key="4">
    <citation type="submission" date="2025-09" db="UniProtKB">
        <authorList>
            <consortium name="Ensembl"/>
        </authorList>
    </citation>
    <scope>IDENTIFICATION</scope>
</reference>
<dbReference type="SMART" id="SM00407">
    <property type="entry name" value="IGc1"/>
    <property type="match status" value="1"/>
</dbReference>
<dbReference type="PANTHER" id="PTHR19944:SF99">
    <property type="entry name" value="HLA CLASS II HISTOCOMPATIBILITY ANTIGEN, DRB1 BETA CHAIN"/>
    <property type="match status" value="1"/>
</dbReference>
<dbReference type="SMART" id="SM00921">
    <property type="entry name" value="MHC_II_beta"/>
    <property type="match status" value="1"/>
</dbReference>
<evidence type="ECO:0000256" key="3">
    <source>
        <dbReference type="ARBA" id="ARBA00022989"/>
    </source>
</evidence>
<feature type="domain" description="Ig-like" evidence="7">
    <location>
        <begin position="115"/>
        <end position="203"/>
    </location>
</feature>
<dbReference type="Bgee" id="ENSELUG00000018858">
    <property type="expression patterns" value="Expressed in head kidney and 12 other cell types or tissues"/>
</dbReference>
<dbReference type="STRING" id="8010.ENSELUP00000019474"/>
<keyword evidence="4" id="KW-1015">Disulfide bond</keyword>
<dbReference type="GO" id="GO:0042613">
    <property type="term" value="C:MHC class II protein complex"/>
    <property type="evidence" value="ECO:0007669"/>
    <property type="project" value="InterPro"/>
</dbReference>
<protein>
    <recommendedName>
        <fullName evidence="7">Ig-like domain-containing protein</fullName>
    </recommendedName>
</protein>
<gene>
    <name evidence="8" type="primary">CPN1</name>
</gene>
<dbReference type="GO" id="GO:0006955">
    <property type="term" value="P:immune response"/>
    <property type="evidence" value="ECO:0007669"/>
    <property type="project" value="InterPro"/>
</dbReference>
<sequence>MMASLQSYLLFVCLFSFFIQTDGFFLTIQHLCYFRGEDPLDVEYVFRIYSNRVNALEYNSTLNRFSGYTPYGESSASHINQDPLSLTKQKAVLDLYCKHYGPLVYDAVLLKMVQPYVRLSVEKHPSDRHPTMLKCSAYKFYPRKIRVTWLRDGQEVPMSSTEELANGDWYYQIHSYLEFTPTPGEKISCMVEHPSLTEPMILHWANRNAGRNNTIRNQQASPVIPAKLLDLNAHICHNTHSKAQPARPLNLTMLHTSSNDLMQAIMLNSN</sequence>
<keyword evidence="2" id="KW-0812">Transmembrane</keyword>
<comment type="subcellular location">
    <subcellularLocation>
        <location evidence="1">Membrane</location>
        <topology evidence="1">Single-pass type I membrane protein</topology>
    </subcellularLocation>
</comment>
<evidence type="ECO:0000259" key="7">
    <source>
        <dbReference type="PROSITE" id="PS50835"/>
    </source>
</evidence>
<keyword evidence="5" id="KW-0325">Glycoprotein</keyword>
<reference evidence="8" key="3">
    <citation type="submission" date="2025-08" db="UniProtKB">
        <authorList>
            <consortium name="Ensembl"/>
        </authorList>
    </citation>
    <scope>IDENTIFICATION</scope>
</reference>
<keyword evidence="6" id="KW-0732">Signal</keyword>
<dbReference type="Gene3D" id="2.60.40.10">
    <property type="entry name" value="Immunoglobulins"/>
    <property type="match status" value="1"/>
</dbReference>
<keyword evidence="9" id="KW-1185">Reference proteome</keyword>
<evidence type="ECO:0000313" key="8">
    <source>
        <dbReference type="Ensembl" id="ENSELUP00000019474.2"/>
    </source>
</evidence>
<reference evidence="8" key="2">
    <citation type="submission" date="2020-02" db="EMBL/GenBank/DDBJ databases">
        <title>Esox lucius (northern pike) genome, fEsoLuc1, primary haplotype.</title>
        <authorList>
            <person name="Myers G."/>
            <person name="Karagic N."/>
            <person name="Meyer A."/>
            <person name="Pippel M."/>
            <person name="Reichard M."/>
            <person name="Winkler S."/>
            <person name="Tracey A."/>
            <person name="Sims Y."/>
            <person name="Howe K."/>
            <person name="Rhie A."/>
            <person name="Formenti G."/>
            <person name="Durbin R."/>
            <person name="Fedrigo O."/>
            <person name="Jarvis E.D."/>
        </authorList>
    </citation>
    <scope>NUCLEOTIDE SEQUENCE [LARGE SCALE GENOMIC DNA]</scope>
</reference>
<dbReference type="InterPro" id="IPR011162">
    <property type="entry name" value="MHC_I/II-like_Ag-recog"/>
</dbReference>
<evidence type="ECO:0000256" key="4">
    <source>
        <dbReference type="ARBA" id="ARBA00023157"/>
    </source>
</evidence>
<organism evidence="8 9">
    <name type="scientific">Esox lucius</name>
    <name type="common">Northern pike</name>
    <dbReference type="NCBI Taxonomy" id="8010"/>
    <lineage>
        <taxon>Eukaryota</taxon>
        <taxon>Metazoa</taxon>
        <taxon>Chordata</taxon>
        <taxon>Craniata</taxon>
        <taxon>Vertebrata</taxon>
        <taxon>Euteleostomi</taxon>
        <taxon>Actinopterygii</taxon>
        <taxon>Neopterygii</taxon>
        <taxon>Teleostei</taxon>
        <taxon>Protacanthopterygii</taxon>
        <taxon>Esociformes</taxon>
        <taxon>Esocidae</taxon>
        <taxon>Esox</taxon>
    </lineage>
</organism>
<reference evidence="9" key="1">
    <citation type="journal article" date="2014" name="PLoS ONE">
        <title>The genome and linkage map of the northern pike (Esox lucius): conserved synteny revealed between the salmonid sister group and the Neoteleostei.</title>
        <authorList>
            <person name="Rondeau E.B."/>
            <person name="Minkley D.R."/>
            <person name="Leong J.S."/>
            <person name="Messmer A.M."/>
            <person name="Jantzen J.R."/>
            <person name="von Schalburg K.R."/>
            <person name="Lemon C."/>
            <person name="Bird N.H."/>
            <person name="Koop B.F."/>
        </authorList>
    </citation>
    <scope>NUCLEOTIDE SEQUENCE</scope>
</reference>
<dbReference type="Gene3D" id="3.10.320.10">
    <property type="entry name" value="Class II Histocompatibility Antigen, M Beta Chain, Chain B, domain 1"/>
    <property type="match status" value="1"/>
</dbReference>
<dbReference type="GO" id="GO:0019882">
    <property type="term" value="P:antigen processing and presentation"/>
    <property type="evidence" value="ECO:0007669"/>
    <property type="project" value="InterPro"/>
</dbReference>
<dbReference type="SUPFAM" id="SSF48726">
    <property type="entry name" value="Immunoglobulin"/>
    <property type="match status" value="1"/>
</dbReference>
<feature type="signal peptide" evidence="6">
    <location>
        <begin position="1"/>
        <end position="23"/>
    </location>
</feature>
<dbReference type="InterPro" id="IPR003597">
    <property type="entry name" value="Ig_C1-set"/>
</dbReference>
<evidence type="ECO:0000256" key="5">
    <source>
        <dbReference type="ARBA" id="ARBA00023180"/>
    </source>
</evidence>
<evidence type="ECO:0000256" key="6">
    <source>
        <dbReference type="SAM" id="SignalP"/>
    </source>
</evidence>
<evidence type="ECO:0000256" key="1">
    <source>
        <dbReference type="ARBA" id="ARBA00004479"/>
    </source>
</evidence>
<dbReference type="SUPFAM" id="SSF54452">
    <property type="entry name" value="MHC antigen-recognition domain"/>
    <property type="match status" value="1"/>
</dbReference>
<dbReference type="Pfam" id="PF07654">
    <property type="entry name" value="C1-set"/>
    <property type="match status" value="1"/>
</dbReference>
<keyword evidence="3" id="KW-1133">Transmembrane helix</keyword>
<dbReference type="Pfam" id="PF00969">
    <property type="entry name" value="MHC_II_beta"/>
    <property type="match status" value="1"/>
</dbReference>
<dbReference type="InterPro" id="IPR050160">
    <property type="entry name" value="MHC/Immunoglobulin"/>
</dbReference>
<dbReference type="Ensembl" id="ENSELUT00000041020.3">
    <property type="protein sequence ID" value="ENSELUP00000019474.2"/>
    <property type="gene ID" value="ENSELUG00000042052.1"/>
</dbReference>